<gene>
    <name evidence="1" type="ORF">T03_12266</name>
    <name evidence="2" type="ORF">T03_6465</name>
</gene>
<sequence>MKAEKQKNQFNCISNSFGFGAYSEASVRQMNSNTCITRDTYEFI</sequence>
<accession>A0A0V1AKS0</accession>
<evidence type="ECO:0000313" key="3">
    <source>
        <dbReference type="Proteomes" id="UP000054653"/>
    </source>
</evidence>
<name>A0A0V1AKS0_TRIBR</name>
<evidence type="ECO:0000313" key="2">
    <source>
        <dbReference type="EMBL" id="KRY25324.1"/>
    </source>
</evidence>
<dbReference type="Proteomes" id="UP000054653">
    <property type="component" value="Unassembled WGS sequence"/>
</dbReference>
<keyword evidence="3" id="KW-1185">Reference proteome</keyword>
<evidence type="ECO:0000313" key="1">
    <source>
        <dbReference type="EMBL" id="KRY25246.1"/>
    </source>
</evidence>
<dbReference type="EMBL" id="JYDI01002456">
    <property type="protein sequence ID" value="KRY25246.1"/>
    <property type="molecule type" value="Genomic_DNA"/>
</dbReference>
<comment type="caution">
    <text evidence="1">The sequence shown here is derived from an EMBL/GenBank/DDBJ whole genome shotgun (WGS) entry which is preliminary data.</text>
</comment>
<protein>
    <submittedName>
        <fullName evidence="1">Uncharacterized protein</fullName>
    </submittedName>
</protein>
<dbReference type="EMBL" id="JYDI01002405">
    <property type="protein sequence ID" value="KRY25324.1"/>
    <property type="molecule type" value="Genomic_DNA"/>
</dbReference>
<proteinExistence type="predicted"/>
<dbReference type="AlphaFoldDB" id="A0A0V1AKS0"/>
<reference evidence="1 3" key="1">
    <citation type="submission" date="2015-01" db="EMBL/GenBank/DDBJ databases">
        <title>Evolution of Trichinella species and genotypes.</title>
        <authorList>
            <person name="Korhonen P.K."/>
            <person name="Edoardo P."/>
            <person name="Giuseppe L.R."/>
            <person name="Gasser R.B."/>
        </authorList>
    </citation>
    <scope>NUCLEOTIDE SEQUENCE [LARGE SCALE GENOMIC DNA]</scope>
    <source>
        <strain evidence="1">ISS120</strain>
    </source>
</reference>
<organism evidence="1 3">
    <name type="scientific">Trichinella britovi</name>
    <name type="common">Parasitic roundworm</name>
    <dbReference type="NCBI Taxonomy" id="45882"/>
    <lineage>
        <taxon>Eukaryota</taxon>
        <taxon>Metazoa</taxon>
        <taxon>Ecdysozoa</taxon>
        <taxon>Nematoda</taxon>
        <taxon>Enoplea</taxon>
        <taxon>Dorylaimia</taxon>
        <taxon>Trichinellida</taxon>
        <taxon>Trichinellidae</taxon>
        <taxon>Trichinella</taxon>
    </lineage>
</organism>